<comment type="caution">
    <text evidence="1">The sequence shown here is derived from an EMBL/GenBank/DDBJ whole genome shotgun (WGS) entry which is preliminary data.</text>
</comment>
<protein>
    <recommendedName>
        <fullName evidence="3">Lipoprotein</fullName>
    </recommendedName>
</protein>
<evidence type="ECO:0000313" key="1">
    <source>
        <dbReference type="EMBL" id="MDG6896301.1"/>
    </source>
</evidence>
<dbReference type="Proteomes" id="UP001155500">
    <property type="component" value="Unassembled WGS sequence"/>
</dbReference>
<dbReference type="AlphaFoldDB" id="A0A9X4PF83"/>
<name>A0A9X4PF83_9PAST</name>
<organism evidence="1 2">
    <name type="scientific">Volucribacter amazonae</name>
    <dbReference type="NCBI Taxonomy" id="256731"/>
    <lineage>
        <taxon>Bacteria</taxon>
        <taxon>Pseudomonadati</taxon>
        <taxon>Pseudomonadota</taxon>
        <taxon>Gammaproteobacteria</taxon>
        <taxon>Pasteurellales</taxon>
        <taxon>Pasteurellaceae</taxon>
        <taxon>Volucribacter</taxon>
    </lineage>
</organism>
<dbReference type="EMBL" id="LWID01000001">
    <property type="protein sequence ID" value="MDG6896301.1"/>
    <property type="molecule type" value="Genomic_DNA"/>
</dbReference>
<keyword evidence="2" id="KW-1185">Reference proteome</keyword>
<reference evidence="1" key="1">
    <citation type="submission" date="2016-03" db="EMBL/GenBank/DDBJ databases">
        <title>Co-evolution between Pasteurellaceae and their hosts.</title>
        <authorList>
            <person name="Hansen M.J."/>
            <person name="Bojesen A.M."/>
            <person name="Planet P."/>
        </authorList>
    </citation>
    <scope>NUCLEOTIDE SEQUENCE</scope>
    <source>
        <strain evidence="1">146/S8/89</strain>
    </source>
</reference>
<dbReference type="PROSITE" id="PS51257">
    <property type="entry name" value="PROKAR_LIPOPROTEIN"/>
    <property type="match status" value="1"/>
</dbReference>
<gene>
    <name evidence="1" type="ORF">A6A20_11905</name>
</gene>
<dbReference type="RefSeq" id="WP_279573645.1">
    <property type="nucleotide sequence ID" value="NZ_LWID01000001.1"/>
</dbReference>
<proteinExistence type="predicted"/>
<evidence type="ECO:0008006" key="3">
    <source>
        <dbReference type="Google" id="ProtNLM"/>
    </source>
</evidence>
<evidence type="ECO:0000313" key="2">
    <source>
        <dbReference type="Proteomes" id="UP001155500"/>
    </source>
</evidence>
<sequence length="233" mass="26169">MKASLVKIMQGSLVASTLLLTACSQLNGGAEVSSAKVASKVADNEFARSLSQLEQQASQANQFEYQYNSEKYRTYLDNQPILINAHNGKEETKLFYRNGKLFAVQDATGLYEFNSTGQLVRAVDLKGNLVDLTTLDDKAQSLQRYADNLAKRFSYNKADRNIARVAKDQRLNYLCIDKIKQVAQTNRVFRSSANQAKSADRLLAELRLNGNQYYTMDCQLSQDRVVKLSLISK</sequence>
<accession>A0A9X4PF83</accession>